<gene>
    <name evidence="2" type="ordered locus">Corgl_1008</name>
</gene>
<name>F2N807_CORGP</name>
<dbReference type="STRING" id="700015.Corgl_1008"/>
<organism evidence="2 3">
    <name type="scientific">Coriobacterium glomerans (strain ATCC 49209 / DSM 20642 / JCM 10262 / PW2)</name>
    <dbReference type="NCBI Taxonomy" id="700015"/>
    <lineage>
        <taxon>Bacteria</taxon>
        <taxon>Bacillati</taxon>
        <taxon>Actinomycetota</taxon>
        <taxon>Coriobacteriia</taxon>
        <taxon>Coriobacteriales</taxon>
        <taxon>Coriobacteriaceae</taxon>
        <taxon>Coriobacterium</taxon>
    </lineage>
</organism>
<dbReference type="Proteomes" id="UP000006851">
    <property type="component" value="Chromosome"/>
</dbReference>
<dbReference type="AlphaFoldDB" id="F2N807"/>
<protein>
    <submittedName>
        <fullName evidence="2">Metal-dependent phosphohydrolase HD sub domain protein</fullName>
    </submittedName>
</protein>
<feature type="domain" description="HD" evidence="1">
    <location>
        <begin position="101"/>
        <end position="246"/>
    </location>
</feature>
<keyword evidence="3" id="KW-1185">Reference proteome</keyword>
<dbReference type="PROSITE" id="PS51831">
    <property type="entry name" value="HD"/>
    <property type="match status" value="1"/>
</dbReference>
<sequence length="416" mass="47848">MSYKASNRSAVRRRMATIPDSLSDGLVKRMLSDRAQGWRNPLCSRDVDARRRHRRDRDTMSAWRPSYVRDVEKIMHIPAYNRYAGKTQVFSFRSNDDLSRRGLHVQLVARIARDIGYALGLNTDLIEAIGLGHDLGHTPFGHAGERCLNEVYRPHCGRWFLHNVQSVRVLDVLYGRNLTLQTLDGALCHNGEYEQRVFELSERSDFEGLDRAVEACRTTGEAALSRLRPMTLEACVVRISDIIAYVGRDRQDAIAAGLLEEDAFEDGLGGAYNSWILSHASADIIEHSYGRDRIEMSEALFCEIRRAKAENYEKIYRASGVEGKCSEVLSRAFQLMYEKFLADLLDENESSYIFRHHINRLESALSHYGRHYDWRRDPDQTVVDYIASMTDGYFTELATKLFPDLCFPRRTYIRDL</sequence>
<proteinExistence type="predicted"/>
<dbReference type="InterPro" id="IPR006674">
    <property type="entry name" value="HD_domain"/>
</dbReference>
<accession>F2N807</accession>
<evidence type="ECO:0000259" key="1">
    <source>
        <dbReference type="PROSITE" id="PS51831"/>
    </source>
</evidence>
<dbReference type="eggNOG" id="COG0232">
    <property type="taxonomic scope" value="Bacteria"/>
</dbReference>
<evidence type="ECO:0000313" key="2">
    <source>
        <dbReference type="EMBL" id="AEB07116.1"/>
    </source>
</evidence>
<dbReference type="OrthoDB" id="9803619at2"/>
<dbReference type="Pfam" id="PF01966">
    <property type="entry name" value="HD"/>
    <property type="match status" value="1"/>
</dbReference>
<dbReference type="SMART" id="SM00471">
    <property type="entry name" value="HDc"/>
    <property type="match status" value="1"/>
</dbReference>
<dbReference type="EMBL" id="CP002628">
    <property type="protein sequence ID" value="AEB07116.1"/>
    <property type="molecule type" value="Genomic_DNA"/>
</dbReference>
<dbReference type="Gene3D" id="1.10.3210.10">
    <property type="entry name" value="Hypothetical protein af1432"/>
    <property type="match status" value="1"/>
</dbReference>
<dbReference type="RefSeq" id="WP_013708859.1">
    <property type="nucleotide sequence ID" value="NC_015389.1"/>
</dbReference>
<dbReference type="SUPFAM" id="SSF109604">
    <property type="entry name" value="HD-domain/PDEase-like"/>
    <property type="match status" value="1"/>
</dbReference>
<dbReference type="CDD" id="cd00077">
    <property type="entry name" value="HDc"/>
    <property type="match status" value="1"/>
</dbReference>
<dbReference type="KEGG" id="cgo:Corgl_1008"/>
<reference evidence="3" key="1">
    <citation type="journal article" date="2013" name="Stand. Genomic Sci.">
        <title>Complete genome sequence of Coriobacterium glomerans type strain (PW2(T)) from the midgut of Pyrrhocoris apterus L. (red soldier bug).</title>
        <authorList>
            <person name="Stackebrandt E."/>
            <person name="Zeytun A."/>
            <person name="Lapidus A."/>
            <person name="Nolan M."/>
            <person name="Lucas S."/>
            <person name="Hammon N."/>
            <person name="Deshpande S."/>
            <person name="Cheng J.F."/>
            <person name="Tapia R."/>
            <person name="Goodwin L.A."/>
            <person name="Pitluck S."/>
            <person name="Liolios K."/>
            <person name="Pagani I."/>
            <person name="Ivanova N."/>
            <person name="Mavromatis K."/>
            <person name="Mikhailova N."/>
            <person name="Huntemann M."/>
            <person name="Pati A."/>
            <person name="Chen A."/>
            <person name="Palaniappan K."/>
            <person name="Chang Y.J."/>
            <person name="Land M."/>
            <person name="Hauser L."/>
            <person name="Rohde M."/>
            <person name="Pukall R."/>
            <person name="Goker M."/>
            <person name="Detter J.C."/>
            <person name="Woyke T."/>
            <person name="Bristow J."/>
            <person name="Eisen J.A."/>
            <person name="Markowitz V."/>
            <person name="Hugenholtz P."/>
            <person name="Kyrpides N.C."/>
            <person name="Klenk H.P."/>
        </authorList>
    </citation>
    <scope>NUCLEOTIDE SEQUENCE</scope>
    <source>
        <strain evidence="3">ATCC 49209 / DSM 20642 / JCM 10262 / PW2</strain>
    </source>
</reference>
<dbReference type="HOGENOM" id="CLU_028163_1_1_11"/>
<dbReference type="InterPro" id="IPR003607">
    <property type="entry name" value="HD/PDEase_dom"/>
</dbReference>
<evidence type="ECO:0000313" key="3">
    <source>
        <dbReference type="Proteomes" id="UP000006851"/>
    </source>
</evidence>